<dbReference type="GO" id="GO:0005483">
    <property type="term" value="F:soluble NSF attachment protein activity"/>
    <property type="evidence" value="ECO:0007669"/>
    <property type="project" value="TreeGrafter"/>
</dbReference>
<dbReference type="OrthoDB" id="9984275at2759"/>
<protein>
    <submittedName>
        <fullName evidence="8">Alpha-soluble NSF attachment protein</fullName>
    </submittedName>
</protein>
<dbReference type="AlphaFoldDB" id="A0A2R5GFJ9"/>
<comment type="similarity">
    <text evidence="2 7">Belongs to the SNAP family.</text>
</comment>
<dbReference type="GO" id="GO:0019905">
    <property type="term" value="F:syntaxin binding"/>
    <property type="evidence" value="ECO:0007669"/>
    <property type="project" value="TreeGrafter"/>
</dbReference>
<evidence type="ECO:0000256" key="3">
    <source>
        <dbReference type="ARBA" id="ARBA00022448"/>
    </source>
</evidence>
<dbReference type="GO" id="GO:0006886">
    <property type="term" value="P:intracellular protein transport"/>
    <property type="evidence" value="ECO:0007669"/>
    <property type="project" value="UniProtKB-UniRule"/>
</dbReference>
<evidence type="ECO:0000256" key="2">
    <source>
        <dbReference type="ARBA" id="ARBA00010050"/>
    </source>
</evidence>
<reference evidence="8 9" key="1">
    <citation type="submission" date="2017-12" db="EMBL/GenBank/DDBJ databases">
        <title>Sequencing, de novo assembly and annotation of complete genome of a new Thraustochytrid species, strain FCC1311.</title>
        <authorList>
            <person name="Sedici K."/>
            <person name="Godart F."/>
            <person name="Aiese Cigliano R."/>
            <person name="Sanseverino W."/>
            <person name="Barakat M."/>
            <person name="Ortet P."/>
            <person name="Marechal E."/>
            <person name="Cagnac O."/>
            <person name="Amato A."/>
        </authorList>
    </citation>
    <scope>NUCLEOTIDE SEQUENCE [LARGE SCALE GENOMIC DNA]</scope>
</reference>
<dbReference type="GO" id="GO:0005774">
    <property type="term" value="C:vacuolar membrane"/>
    <property type="evidence" value="ECO:0007669"/>
    <property type="project" value="TreeGrafter"/>
</dbReference>
<keyword evidence="5 7" id="KW-0653">Protein transport</keyword>
<evidence type="ECO:0000256" key="6">
    <source>
        <dbReference type="ARBA" id="ARBA00023136"/>
    </source>
</evidence>
<dbReference type="GO" id="GO:0031201">
    <property type="term" value="C:SNARE complex"/>
    <property type="evidence" value="ECO:0007669"/>
    <property type="project" value="TreeGrafter"/>
</dbReference>
<accession>A0A2R5GFJ9</accession>
<dbReference type="PANTHER" id="PTHR13768">
    <property type="entry name" value="SOLUBLE NSF ATTACHMENT PROTEIN SNAP"/>
    <property type="match status" value="1"/>
</dbReference>
<evidence type="ECO:0000256" key="4">
    <source>
        <dbReference type="ARBA" id="ARBA00022892"/>
    </source>
</evidence>
<dbReference type="GO" id="GO:0035494">
    <property type="term" value="P:SNARE complex disassembly"/>
    <property type="evidence" value="ECO:0007669"/>
    <property type="project" value="TreeGrafter"/>
</dbReference>
<keyword evidence="9" id="KW-1185">Reference proteome</keyword>
<dbReference type="PRINTS" id="PR00448">
    <property type="entry name" value="NSFATTACHMNT"/>
</dbReference>
<dbReference type="InterPro" id="IPR011990">
    <property type="entry name" value="TPR-like_helical_dom_sf"/>
</dbReference>
<evidence type="ECO:0000313" key="8">
    <source>
        <dbReference type="EMBL" id="GBG27021.1"/>
    </source>
</evidence>
<organism evidence="8 9">
    <name type="scientific">Hondaea fermentalgiana</name>
    <dbReference type="NCBI Taxonomy" id="2315210"/>
    <lineage>
        <taxon>Eukaryota</taxon>
        <taxon>Sar</taxon>
        <taxon>Stramenopiles</taxon>
        <taxon>Bigyra</taxon>
        <taxon>Labyrinthulomycetes</taxon>
        <taxon>Thraustochytrida</taxon>
        <taxon>Thraustochytriidae</taxon>
        <taxon>Hondaea</taxon>
    </lineage>
</organism>
<comment type="caution">
    <text evidence="8">The sequence shown here is derived from an EMBL/GenBank/DDBJ whole genome shotgun (WGS) entry which is preliminary data.</text>
</comment>
<dbReference type="PANTHER" id="PTHR13768:SF8">
    <property type="entry name" value="ALPHA-SOLUBLE NSF ATTACHMENT PROTEIN"/>
    <property type="match status" value="1"/>
</dbReference>
<keyword evidence="6 7" id="KW-0472">Membrane</keyword>
<dbReference type="InParanoid" id="A0A2R5GFJ9"/>
<keyword evidence="3 7" id="KW-0813">Transport</keyword>
<comment type="subcellular location">
    <subcellularLocation>
        <location evidence="1 7">Membrane</location>
        <topology evidence="1 7">Peripheral membrane protein</topology>
    </subcellularLocation>
</comment>
<sequence>MEAPEVKRAKELVAKAESTLNSWSWFGSSSGKYDDACDLYSKAANNYKIAKQWGDAATCFLKSAEIKVKQDSQFEAASNYVLAAEMLAKVDQGRAIPLYRDAIAIYCELGRFGTAAKHAEAVGEIYERDNNLKEAIAYYQQASDCYSSENSTARAGKCLEKVALHSAMLNDYPKAIQGFEKLGTAALESNLLKFNAKKHFLHAGFCALARNDTVAAQNAIQRYSELDYTFRDSAECKLLIALTEACVDMDADKFADELFKYDSIRKLDPWETSILLRVKNTLTEAASGEADLL</sequence>
<evidence type="ECO:0000256" key="5">
    <source>
        <dbReference type="ARBA" id="ARBA00022927"/>
    </source>
</evidence>
<dbReference type="CDD" id="cd15832">
    <property type="entry name" value="SNAP"/>
    <property type="match status" value="1"/>
</dbReference>
<dbReference type="Gene3D" id="1.25.40.10">
    <property type="entry name" value="Tetratricopeptide repeat domain"/>
    <property type="match status" value="1"/>
</dbReference>
<dbReference type="InterPro" id="IPR000744">
    <property type="entry name" value="NSF_attach"/>
</dbReference>
<dbReference type="Proteomes" id="UP000241890">
    <property type="component" value="Unassembled WGS sequence"/>
</dbReference>
<evidence type="ECO:0000313" key="9">
    <source>
        <dbReference type="Proteomes" id="UP000241890"/>
    </source>
</evidence>
<dbReference type="SUPFAM" id="SSF48452">
    <property type="entry name" value="TPR-like"/>
    <property type="match status" value="1"/>
</dbReference>
<comment type="function">
    <text evidence="7">Required for vesicular transport between the endoplasmic reticulum and the Golgi apparatus.</text>
</comment>
<dbReference type="FunFam" id="1.25.40.10:FF:000049">
    <property type="entry name" value="Alpha-soluble NSF attachment protein-like"/>
    <property type="match status" value="1"/>
</dbReference>
<proteinExistence type="inferred from homology"/>
<evidence type="ECO:0000256" key="1">
    <source>
        <dbReference type="ARBA" id="ARBA00004170"/>
    </source>
</evidence>
<dbReference type="FunCoup" id="A0A2R5GFJ9">
    <property type="interactions" value="352"/>
</dbReference>
<keyword evidence="4 7" id="KW-0931">ER-Golgi transport</keyword>
<name>A0A2R5GFJ9_9STRA</name>
<evidence type="ECO:0000256" key="7">
    <source>
        <dbReference type="RuleBase" id="RU367013"/>
    </source>
</evidence>
<dbReference type="Pfam" id="PF14938">
    <property type="entry name" value="SNAP"/>
    <property type="match status" value="1"/>
</dbReference>
<dbReference type="EMBL" id="BEYU01000027">
    <property type="protein sequence ID" value="GBG27021.1"/>
    <property type="molecule type" value="Genomic_DNA"/>
</dbReference>
<gene>
    <name evidence="8" type="ORF">FCC1311_032442</name>
</gene>